<dbReference type="SUPFAM" id="SSF109604">
    <property type="entry name" value="HD-domain/PDEase-like"/>
    <property type="match status" value="1"/>
</dbReference>
<sequence length="193" mass="21746">MTREEAWQLVNEYVKSPRLINHLLAVEACMRYFARLYGEDEETWGLIGLLHDFDYERWPTIPDHPLQGERILAELGVPEDIRYTICSHADALADRYPRRSLRDKVLYAVDELSGLVVATALVRPTKSIHDVDVQAVRKKMKDKRFAAGVSREDILRGVQDLGVDLDEHIGHVIRALQSAADALGLVGTAASDD</sequence>
<dbReference type="Gene3D" id="1.10.3210.10">
    <property type="entry name" value="Hypothetical protein af1432"/>
    <property type="match status" value="1"/>
</dbReference>
<comment type="caution">
    <text evidence="2">The sequence shown here is derived from an EMBL/GenBank/DDBJ whole genome shotgun (WGS) entry which is preliminary data.</text>
</comment>
<dbReference type="CDD" id="cd00077">
    <property type="entry name" value="HDc"/>
    <property type="match status" value="1"/>
</dbReference>
<name>A0A953I6S7_SYMTR</name>
<dbReference type="AlphaFoldDB" id="A0A953I6S7"/>
<dbReference type="RefSeq" id="WP_043713206.1">
    <property type="nucleotide sequence ID" value="NZ_JACSIR010000141.1"/>
</dbReference>
<dbReference type="InterPro" id="IPR003607">
    <property type="entry name" value="HD/PDEase_dom"/>
</dbReference>
<evidence type="ECO:0000259" key="1">
    <source>
        <dbReference type="Pfam" id="PF01966"/>
    </source>
</evidence>
<gene>
    <name evidence="2" type="ORF">CWE10_03635</name>
</gene>
<organism evidence="2 3">
    <name type="scientific">Symbiobacterium thermophilum</name>
    <dbReference type="NCBI Taxonomy" id="2734"/>
    <lineage>
        <taxon>Bacteria</taxon>
        <taxon>Bacillati</taxon>
        <taxon>Bacillota</taxon>
        <taxon>Clostridia</taxon>
        <taxon>Eubacteriales</taxon>
        <taxon>Symbiobacteriaceae</taxon>
        <taxon>Symbiobacterium</taxon>
    </lineage>
</organism>
<feature type="domain" description="HD" evidence="1">
    <location>
        <begin position="20"/>
        <end position="113"/>
    </location>
</feature>
<dbReference type="PANTHER" id="PTHR38659">
    <property type="entry name" value="METAL-DEPENDENT PHOSPHOHYDROLASE"/>
    <property type="match status" value="1"/>
</dbReference>
<evidence type="ECO:0000313" key="3">
    <source>
        <dbReference type="Proteomes" id="UP000732377"/>
    </source>
</evidence>
<proteinExistence type="predicted"/>
<reference evidence="2" key="1">
    <citation type="submission" date="2017-11" db="EMBL/GenBank/DDBJ databases">
        <title>Three new genomes from thermophilic consortium.</title>
        <authorList>
            <person name="Quaggio R."/>
            <person name="Amgarten D."/>
            <person name="Setubal J.C."/>
        </authorList>
    </citation>
    <scope>NUCLEOTIDE SEQUENCE</scope>
    <source>
        <strain evidence="2">ZCTH01-B2</strain>
    </source>
</reference>
<dbReference type="Pfam" id="PF01966">
    <property type="entry name" value="HD"/>
    <property type="match status" value="1"/>
</dbReference>
<protein>
    <submittedName>
        <fullName evidence="2">HDIG domain-containing protein</fullName>
    </submittedName>
</protein>
<dbReference type="InterPro" id="IPR006675">
    <property type="entry name" value="HDIG_dom"/>
</dbReference>
<accession>A0A953I6S7</accession>
<dbReference type="Proteomes" id="UP000732377">
    <property type="component" value="Unassembled WGS sequence"/>
</dbReference>
<dbReference type="EMBL" id="PIUK01000020">
    <property type="protein sequence ID" value="MBY6275298.1"/>
    <property type="molecule type" value="Genomic_DNA"/>
</dbReference>
<evidence type="ECO:0000313" key="2">
    <source>
        <dbReference type="EMBL" id="MBY6275298.1"/>
    </source>
</evidence>
<dbReference type="PANTHER" id="PTHR38659:SF2">
    <property type="entry name" value="HDIG DOMAIN PROTEIN"/>
    <property type="match status" value="1"/>
</dbReference>
<dbReference type="InterPro" id="IPR006674">
    <property type="entry name" value="HD_domain"/>
</dbReference>
<dbReference type="NCBIfam" id="TIGR00277">
    <property type="entry name" value="HDIG"/>
    <property type="match status" value="1"/>
</dbReference>